<feature type="domain" description="Retrotransposon gag" evidence="2">
    <location>
        <begin position="34"/>
        <end position="116"/>
    </location>
</feature>
<evidence type="ECO:0000313" key="3">
    <source>
        <dbReference type="EMBL" id="KAL2526757.1"/>
    </source>
</evidence>
<dbReference type="Pfam" id="PF03732">
    <property type="entry name" value="Retrotrans_gag"/>
    <property type="match status" value="1"/>
</dbReference>
<feature type="region of interest" description="Disordered" evidence="1">
    <location>
        <begin position="128"/>
        <end position="162"/>
    </location>
</feature>
<name>A0ABD1UP01_9LAMI</name>
<feature type="compositionally biased region" description="Basic and acidic residues" evidence="1">
    <location>
        <begin position="223"/>
        <end position="232"/>
    </location>
</feature>
<organism evidence="3 4">
    <name type="scientific">Abeliophyllum distichum</name>
    <dbReference type="NCBI Taxonomy" id="126358"/>
    <lineage>
        <taxon>Eukaryota</taxon>
        <taxon>Viridiplantae</taxon>
        <taxon>Streptophyta</taxon>
        <taxon>Embryophyta</taxon>
        <taxon>Tracheophyta</taxon>
        <taxon>Spermatophyta</taxon>
        <taxon>Magnoliopsida</taxon>
        <taxon>eudicotyledons</taxon>
        <taxon>Gunneridae</taxon>
        <taxon>Pentapetalae</taxon>
        <taxon>asterids</taxon>
        <taxon>lamiids</taxon>
        <taxon>Lamiales</taxon>
        <taxon>Oleaceae</taxon>
        <taxon>Forsythieae</taxon>
        <taxon>Abeliophyllum</taxon>
    </lineage>
</organism>
<keyword evidence="4" id="KW-1185">Reference proteome</keyword>
<accession>A0ABD1UP01</accession>
<dbReference type="EMBL" id="JBFOLK010000003">
    <property type="protein sequence ID" value="KAL2526757.1"/>
    <property type="molecule type" value="Genomic_DNA"/>
</dbReference>
<evidence type="ECO:0000259" key="2">
    <source>
        <dbReference type="Pfam" id="PF03732"/>
    </source>
</evidence>
<feature type="compositionally biased region" description="Basic residues" evidence="1">
    <location>
        <begin position="131"/>
        <end position="145"/>
    </location>
</feature>
<dbReference type="InterPro" id="IPR005162">
    <property type="entry name" value="Retrotrans_gag_dom"/>
</dbReference>
<sequence length="250" mass="29323">MDKYNGRGDPSDHINIYKMKLQGQSPVVKCRNFYTTFISDAKRLYNKLKPGSIWSWPQLKRKLFNAFIGNRTMIADITQLNDIRQKEEETVKSYLKRFSNVINMMKTVTDEKALDALREIRSEETIENRKKAERKRGDHYRRKGRCSPEPHFSRFQKNHSTEPLNSHYKRFNQMDVVPTLLPKAPSMAPLPAVTPSKFCRIHRTRVQNTEDCLDVKELINREAHSQGEENRPVRGRRGPPVQGRRPPPRH</sequence>
<proteinExistence type="predicted"/>
<evidence type="ECO:0000256" key="1">
    <source>
        <dbReference type="SAM" id="MobiDB-lite"/>
    </source>
</evidence>
<dbReference type="PANTHER" id="PTHR33223">
    <property type="entry name" value="CCHC-TYPE DOMAIN-CONTAINING PROTEIN"/>
    <property type="match status" value="1"/>
</dbReference>
<dbReference type="Proteomes" id="UP001604336">
    <property type="component" value="Unassembled WGS sequence"/>
</dbReference>
<dbReference type="PANTHER" id="PTHR33223:SF10">
    <property type="entry name" value="AMINOTRANSFERASE-LIKE PLANT MOBILE DOMAIN-CONTAINING PROTEIN"/>
    <property type="match status" value="1"/>
</dbReference>
<comment type="caution">
    <text evidence="3">The sequence shown here is derived from an EMBL/GenBank/DDBJ whole genome shotgun (WGS) entry which is preliminary data.</text>
</comment>
<protein>
    <submittedName>
        <fullName evidence="3">Ribonuclease H</fullName>
    </submittedName>
</protein>
<gene>
    <name evidence="3" type="ORF">Adt_11811</name>
</gene>
<evidence type="ECO:0000313" key="4">
    <source>
        <dbReference type="Proteomes" id="UP001604336"/>
    </source>
</evidence>
<reference evidence="4" key="1">
    <citation type="submission" date="2024-07" db="EMBL/GenBank/DDBJ databases">
        <title>Two chromosome-level genome assemblies of Korean endemic species Abeliophyllum distichum and Forsythia ovata (Oleaceae).</title>
        <authorList>
            <person name="Jang H."/>
        </authorList>
    </citation>
    <scope>NUCLEOTIDE SEQUENCE [LARGE SCALE GENOMIC DNA]</scope>
</reference>
<feature type="region of interest" description="Disordered" evidence="1">
    <location>
        <begin position="223"/>
        <end position="250"/>
    </location>
</feature>
<dbReference type="AlphaFoldDB" id="A0ABD1UP01"/>